<keyword evidence="2" id="KW-1185">Reference proteome</keyword>
<dbReference type="HOGENOM" id="CLU_3034085_0_0_1"/>
<sequence>MNVIIQKVRTVSKSSRLGFWHNIPVFVYRSFRLDEHRHDILDVAPFGGMAVTHYA</sequence>
<reference evidence="1 2" key="1">
    <citation type="submission" date="2014-04" db="EMBL/GenBank/DDBJ databases">
        <authorList>
            <consortium name="DOE Joint Genome Institute"/>
            <person name="Kuo A."/>
            <person name="Girlanda M."/>
            <person name="Perotto S."/>
            <person name="Kohler A."/>
            <person name="Nagy L.G."/>
            <person name="Floudas D."/>
            <person name="Copeland A."/>
            <person name="Barry K.W."/>
            <person name="Cichocki N."/>
            <person name="Veneault-Fourrey C."/>
            <person name="LaButti K."/>
            <person name="Lindquist E.A."/>
            <person name="Lipzen A."/>
            <person name="Lundell T."/>
            <person name="Morin E."/>
            <person name="Murat C."/>
            <person name="Sun H."/>
            <person name="Tunlid A."/>
            <person name="Henrissat B."/>
            <person name="Grigoriev I.V."/>
            <person name="Hibbett D.S."/>
            <person name="Martin F."/>
            <person name="Nordberg H.P."/>
            <person name="Cantor M.N."/>
            <person name="Hua S.X."/>
        </authorList>
    </citation>
    <scope>NUCLEOTIDE SEQUENCE [LARGE SCALE GENOMIC DNA]</scope>
    <source>
        <strain evidence="1 2">MUT 4182</strain>
    </source>
</reference>
<evidence type="ECO:0000313" key="2">
    <source>
        <dbReference type="Proteomes" id="UP000054248"/>
    </source>
</evidence>
<organism evidence="1 2">
    <name type="scientific">Tulasnella calospora MUT 4182</name>
    <dbReference type="NCBI Taxonomy" id="1051891"/>
    <lineage>
        <taxon>Eukaryota</taxon>
        <taxon>Fungi</taxon>
        <taxon>Dikarya</taxon>
        <taxon>Basidiomycota</taxon>
        <taxon>Agaricomycotina</taxon>
        <taxon>Agaricomycetes</taxon>
        <taxon>Cantharellales</taxon>
        <taxon>Tulasnellaceae</taxon>
        <taxon>Tulasnella</taxon>
    </lineage>
</organism>
<protein>
    <submittedName>
        <fullName evidence="1">Uncharacterized protein</fullName>
    </submittedName>
</protein>
<proteinExistence type="predicted"/>
<name>A0A0C3QT98_9AGAM</name>
<gene>
    <name evidence="1" type="ORF">M407DRAFT_241447</name>
</gene>
<dbReference type="EMBL" id="KN822955">
    <property type="protein sequence ID" value="KIO32351.1"/>
    <property type="molecule type" value="Genomic_DNA"/>
</dbReference>
<evidence type="ECO:0000313" key="1">
    <source>
        <dbReference type="EMBL" id="KIO32351.1"/>
    </source>
</evidence>
<accession>A0A0C3QT98</accession>
<dbReference type="Proteomes" id="UP000054248">
    <property type="component" value="Unassembled WGS sequence"/>
</dbReference>
<dbReference type="AlphaFoldDB" id="A0A0C3QT98"/>
<reference evidence="2" key="2">
    <citation type="submission" date="2015-01" db="EMBL/GenBank/DDBJ databases">
        <title>Evolutionary Origins and Diversification of the Mycorrhizal Mutualists.</title>
        <authorList>
            <consortium name="DOE Joint Genome Institute"/>
            <consortium name="Mycorrhizal Genomics Consortium"/>
            <person name="Kohler A."/>
            <person name="Kuo A."/>
            <person name="Nagy L.G."/>
            <person name="Floudas D."/>
            <person name="Copeland A."/>
            <person name="Barry K.W."/>
            <person name="Cichocki N."/>
            <person name="Veneault-Fourrey C."/>
            <person name="LaButti K."/>
            <person name="Lindquist E.A."/>
            <person name="Lipzen A."/>
            <person name="Lundell T."/>
            <person name="Morin E."/>
            <person name="Murat C."/>
            <person name="Riley R."/>
            <person name="Ohm R."/>
            <person name="Sun H."/>
            <person name="Tunlid A."/>
            <person name="Henrissat B."/>
            <person name="Grigoriev I.V."/>
            <person name="Hibbett D.S."/>
            <person name="Martin F."/>
        </authorList>
    </citation>
    <scope>NUCLEOTIDE SEQUENCE [LARGE SCALE GENOMIC DNA]</scope>
    <source>
        <strain evidence="2">MUT 4182</strain>
    </source>
</reference>